<reference evidence="2" key="1">
    <citation type="submission" date="2016-10" db="EMBL/GenBank/DDBJ databases">
        <authorList>
            <person name="Varghese N."/>
            <person name="Submissions S."/>
        </authorList>
    </citation>
    <scope>NUCLEOTIDE SEQUENCE [LARGE SCALE GENOMIC DNA]</scope>
    <source>
        <strain evidence="2">CGMCC 1.8704</strain>
    </source>
</reference>
<gene>
    <name evidence="1" type="ORF">SAMN04487942_0129</name>
</gene>
<dbReference type="OrthoDB" id="762127at2"/>
<proteinExistence type="predicted"/>
<name>A0A1H8RPU0_9FLAO</name>
<accession>A0A1H8RPU0</accession>
<evidence type="ECO:0000313" key="1">
    <source>
        <dbReference type="EMBL" id="SEO68481.1"/>
    </source>
</evidence>
<dbReference type="Proteomes" id="UP000198657">
    <property type="component" value="Unassembled WGS sequence"/>
</dbReference>
<protein>
    <submittedName>
        <fullName evidence="1">Uncharacterized protein</fullName>
    </submittedName>
</protein>
<evidence type="ECO:0000313" key="2">
    <source>
        <dbReference type="Proteomes" id="UP000198657"/>
    </source>
</evidence>
<keyword evidence="2" id="KW-1185">Reference proteome</keyword>
<dbReference type="AlphaFoldDB" id="A0A1H8RPU0"/>
<dbReference type="EMBL" id="FODN01000013">
    <property type="protein sequence ID" value="SEO68481.1"/>
    <property type="molecule type" value="Genomic_DNA"/>
</dbReference>
<organism evidence="1 2">
    <name type="scientific">Flavobacterium sinopsychrotolerans</name>
    <dbReference type="NCBI Taxonomy" id="604089"/>
    <lineage>
        <taxon>Bacteria</taxon>
        <taxon>Pseudomonadati</taxon>
        <taxon>Bacteroidota</taxon>
        <taxon>Flavobacteriia</taxon>
        <taxon>Flavobacteriales</taxon>
        <taxon>Flavobacteriaceae</taxon>
        <taxon>Flavobacterium</taxon>
    </lineage>
</organism>
<sequence length="157" mass="18335">MAVDIDIPYSTKEGIDYLIKFTQFPKDRLPEEITIPVVDIVIETDANINDISNSAFSLLQITQIIRDYAVEHDAIYYCYCSDKPIKRSKSKAHLNHQEYRSKLFCKMFEKNNNSDFINRTVIINDPQKGNHHIHLITKLENEHFVDLISDSLNEFDK</sequence>
<dbReference type="RefSeq" id="WP_091174349.1">
    <property type="nucleotide sequence ID" value="NZ_CBCSFM010000015.1"/>
</dbReference>